<evidence type="ECO:0000259" key="6">
    <source>
        <dbReference type="Pfam" id="PF02465"/>
    </source>
</evidence>
<dbReference type="OrthoDB" id="5980200at2"/>
<keyword evidence="5" id="KW-0964">Secreted</keyword>
<evidence type="ECO:0000313" key="9">
    <source>
        <dbReference type="Proteomes" id="UP000241193"/>
    </source>
</evidence>
<keyword evidence="3" id="KW-0175">Coiled coil</keyword>
<comment type="function">
    <text evidence="5">Required for morphogenesis and for the elongation of the flagellar filament by facilitating polymerization of the flagellin monomers at the tip of growing filament. Forms a capping structure, which prevents flagellin subunits (transported through the central channel of the flagellum) from leaking out without polymerization at the distal end.</text>
</comment>
<evidence type="ECO:0000256" key="4">
    <source>
        <dbReference type="ARBA" id="ARBA00023143"/>
    </source>
</evidence>
<comment type="subunit">
    <text evidence="2 5">Homopentamer.</text>
</comment>
<dbReference type="AlphaFoldDB" id="A0A2T4IHY7"/>
<dbReference type="Pfam" id="PF02465">
    <property type="entry name" value="FliD_N"/>
    <property type="match status" value="1"/>
</dbReference>
<reference evidence="8 9" key="1">
    <citation type="submission" date="2018-03" db="EMBL/GenBank/DDBJ databases">
        <authorList>
            <person name="Keele B.F."/>
        </authorList>
    </citation>
    <scope>NUCLEOTIDE SEQUENCE [LARGE SCALE GENOMIC DNA]</scope>
    <source>
        <strain evidence="8 9">D20</strain>
    </source>
</reference>
<dbReference type="GO" id="GO:0009424">
    <property type="term" value="C:bacterial-type flagellum hook"/>
    <property type="evidence" value="ECO:0007669"/>
    <property type="project" value="UniProtKB-UniRule"/>
</dbReference>
<evidence type="ECO:0000256" key="3">
    <source>
        <dbReference type="ARBA" id="ARBA00023054"/>
    </source>
</evidence>
<dbReference type="PANTHER" id="PTHR30288:SF0">
    <property type="entry name" value="FLAGELLAR HOOK-ASSOCIATED PROTEIN 2"/>
    <property type="match status" value="1"/>
</dbReference>
<keyword evidence="4 5" id="KW-0975">Bacterial flagellum</keyword>
<sequence length="485" mass="50162">MATITSSGIGSGLDIEGLVTQLVAAERQAPAARLDAKQESAQTRLSAYGLISSALNSLQSAFKSLNNPALFSAVKTSISNDSVLGTTVTGTPAPGAYSVEVMQMAQGQRVMTSGTAAPSVAAGTLTFNLGSYTTTGEGEAAVTTFTATTSHTITLEPGKDSLADLRDAINGANIGITASIVNNGTTDQLVIARGAEGANAAFTMTGTDGLSAFTYDASTAAPSSNLDLLDAAQDAKVKFGGIELSRASNTISDLIDGVTLNLFDSAPGERIRINVTNDHAGARTAINDMVKAYNEAMTTMKSLTAFVPASGDDEESQAGILQGDSTARNLMQTLRQSMSEGVSELGRILGMSVDGDVASLGISIGRDGMITLDSGKLDTALGNASADLSEVLTGSDGFAKRMDNLLSSYLDSSSGILSARSANLEDSLAAIAEDRSRLDMRMETIEARYRAQFSALDSMIASMQTTSSYITQMVDSLSAMNTKKK</sequence>
<dbReference type="EMBL" id="PZKC01000003">
    <property type="protein sequence ID" value="PTD97384.1"/>
    <property type="molecule type" value="Genomic_DNA"/>
</dbReference>
<proteinExistence type="inferred from homology"/>
<keyword evidence="9" id="KW-1185">Reference proteome</keyword>
<feature type="domain" description="Flagellar hook-associated protein 2 N-terminal" evidence="6">
    <location>
        <begin position="11"/>
        <end position="108"/>
    </location>
</feature>
<dbReference type="GO" id="GO:0009421">
    <property type="term" value="C:bacterial-type flagellum filament cap"/>
    <property type="evidence" value="ECO:0007669"/>
    <property type="project" value="InterPro"/>
</dbReference>
<evidence type="ECO:0000259" key="7">
    <source>
        <dbReference type="Pfam" id="PF07195"/>
    </source>
</evidence>
<dbReference type="RefSeq" id="WP_107492584.1">
    <property type="nucleotide sequence ID" value="NZ_PZKC01000003.1"/>
</dbReference>
<evidence type="ECO:0000256" key="5">
    <source>
        <dbReference type="RuleBase" id="RU362066"/>
    </source>
</evidence>
<dbReference type="InterPro" id="IPR010809">
    <property type="entry name" value="FliD_C"/>
</dbReference>
<organism evidence="8 9">
    <name type="scientific">Pseudothauera lacus</name>
    <dbReference type="NCBI Taxonomy" id="2136175"/>
    <lineage>
        <taxon>Bacteria</taxon>
        <taxon>Pseudomonadati</taxon>
        <taxon>Pseudomonadota</taxon>
        <taxon>Betaproteobacteria</taxon>
        <taxon>Rhodocyclales</taxon>
        <taxon>Zoogloeaceae</taxon>
        <taxon>Pseudothauera</taxon>
    </lineage>
</organism>
<comment type="subcellular location">
    <subcellularLocation>
        <location evidence="5">Secreted</location>
    </subcellularLocation>
    <subcellularLocation>
        <location evidence="5">Bacterial flagellum</location>
    </subcellularLocation>
</comment>
<feature type="domain" description="Flagellar hook-associated protein 2 C-terminal" evidence="7">
    <location>
        <begin position="232"/>
        <end position="464"/>
    </location>
</feature>
<dbReference type="GO" id="GO:0007155">
    <property type="term" value="P:cell adhesion"/>
    <property type="evidence" value="ECO:0007669"/>
    <property type="project" value="InterPro"/>
</dbReference>
<dbReference type="PANTHER" id="PTHR30288">
    <property type="entry name" value="FLAGELLAR CAP/ASSEMBLY PROTEIN FLID"/>
    <property type="match status" value="1"/>
</dbReference>
<dbReference type="InterPro" id="IPR040026">
    <property type="entry name" value="FliD"/>
</dbReference>
<dbReference type="GO" id="GO:0071973">
    <property type="term" value="P:bacterial-type flagellum-dependent cell motility"/>
    <property type="evidence" value="ECO:0007669"/>
    <property type="project" value="TreeGrafter"/>
</dbReference>
<comment type="caution">
    <text evidence="8">The sequence shown here is derived from an EMBL/GenBank/DDBJ whole genome shotgun (WGS) entry which is preliminary data.</text>
</comment>
<dbReference type="InterPro" id="IPR003481">
    <property type="entry name" value="FliD_N"/>
</dbReference>
<dbReference type="GO" id="GO:0005576">
    <property type="term" value="C:extracellular region"/>
    <property type="evidence" value="ECO:0007669"/>
    <property type="project" value="UniProtKB-SubCell"/>
</dbReference>
<comment type="similarity">
    <text evidence="1 5">Belongs to the FliD family.</text>
</comment>
<dbReference type="Proteomes" id="UP000241193">
    <property type="component" value="Unassembled WGS sequence"/>
</dbReference>
<evidence type="ECO:0000313" key="8">
    <source>
        <dbReference type="EMBL" id="PTD97384.1"/>
    </source>
</evidence>
<gene>
    <name evidence="8" type="ORF">C8261_05105</name>
</gene>
<evidence type="ECO:0000256" key="1">
    <source>
        <dbReference type="ARBA" id="ARBA00009764"/>
    </source>
</evidence>
<name>A0A2T4IHY7_9RHOO</name>
<accession>A0A2T4IHY7</accession>
<reference evidence="8 9" key="2">
    <citation type="submission" date="2018-04" db="EMBL/GenBank/DDBJ databases">
        <title>Thauera lacus sp. nov., isolated from an saline lake in Inner Mongolia, China.</title>
        <authorList>
            <person name="Liang Q.-Y."/>
        </authorList>
    </citation>
    <scope>NUCLEOTIDE SEQUENCE [LARGE SCALE GENOMIC DNA]</scope>
    <source>
        <strain evidence="8 9">D20</strain>
    </source>
</reference>
<evidence type="ECO:0000256" key="2">
    <source>
        <dbReference type="ARBA" id="ARBA00011255"/>
    </source>
</evidence>
<dbReference type="Pfam" id="PF07195">
    <property type="entry name" value="FliD_C"/>
    <property type="match status" value="1"/>
</dbReference>
<protein>
    <recommendedName>
        <fullName evidence="5">Flagellar hook-associated protein 2</fullName>
        <shortName evidence="5">HAP2</shortName>
    </recommendedName>
    <alternativeName>
        <fullName evidence="5">Flagellar cap protein</fullName>
    </alternativeName>
</protein>